<evidence type="ECO:0000256" key="2">
    <source>
        <dbReference type="ARBA" id="ARBA00022741"/>
    </source>
</evidence>
<dbReference type="AlphaFoldDB" id="A0A3P9L6L6"/>
<keyword evidence="3" id="KW-0342">GTP-binding</keyword>
<dbReference type="Ensembl" id="ENSORLT00020024593.1">
    <property type="protein sequence ID" value="ENSORLP00020016345.1"/>
    <property type="gene ID" value="ENSORLG00020017380.1"/>
</dbReference>
<evidence type="ECO:0000259" key="5">
    <source>
        <dbReference type="PROSITE" id="PS51720"/>
    </source>
</evidence>
<dbReference type="InterPro" id="IPR006703">
    <property type="entry name" value="G_AIG1"/>
</dbReference>
<reference evidence="6 7" key="2">
    <citation type="submission" date="2017-04" db="EMBL/GenBank/DDBJ databases">
        <title>CpG methylation of centromeres and impact of large insertions on vertebrate speciation.</title>
        <authorList>
            <person name="Ichikawa K."/>
            <person name="Yoshimura J."/>
            <person name="Morishita S."/>
        </authorList>
    </citation>
    <scope>NUCLEOTIDE SEQUENCE</scope>
    <source>
        <strain evidence="6 7">HNI</strain>
    </source>
</reference>
<reference evidence="6" key="3">
    <citation type="submission" date="2025-08" db="UniProtKB">
        <authorList>
            <consortium name="Ensembl"/>
        </authorList>
    </citation>
    <scope>IDENTIFICATION</scope>
    <source>
        <strain evidence="6">HNI</strain>
    </source>
</reference>
<dbReference type="InterPro" id="IPR045058">
    <property type="entry name" value="GIMA/IAN/Toc"/>
</dbReference>
<proteinExistence type="inferred from homology"/>
<dbReference type="PROSITE" id="PS51720">
    <property type="entry name" value="G_AIG1"/>
    <property type="match status" value="1"/>
</dbReference>
<dbReference type="PANTHER" id="PTHR10903">
    <property type="entry name" value="GTPASE, IMAP FAMILY MEMBER-RELATED"/>
    <property type="match status" value="1"/>
</dbReference>
<comment type="similarity">
    <text evidence="1">Belongs to the TRAFAC class TrmE-Era-EngA-EngB-Septin-like GTPase superfamily. AIG1/Toc34/Toc159-like paraseptin GTPase family. IAN subfamily.</text>
</comment>
<dbReference type="SUPFAM" id="SSF52540">
    <property type="entry name" value="P-loop containing nucleoside triphosphate hydrolases"/>
    <property type="match status" value="1"/>
</dbReference>
<keyword evidence="4" id="KW-1133">Transmembrane helix</keyword>
<dbReference type="Proteomes" id="UP000265180">
    <property type="component" value="Chromosome 18"/>
</dbReference>
<dbReference type="InterPro" id="IPR027417">
    <property type="entry name" value="P-loop_NTPase"/>
</dbReference>
<reference evidence="6" key="4">
    <citation type="submission" date="2025-09" db="UniProtKB">
        <authorList>
            <consortium name="Ensembl"/>
        </authorList>
    </citation>
    <scope>IDENTIFICATION</scope>
    <source>
        <strain evidence="6">HNI</strain>
    </source>
</reference>
<protein>
    <recommendedName>
        <fullName evidence="5">AIG1-type G domain-containing protein</fullName>
    </recommendedName>
</protein>
<organism evidence="6 7">
    <name type="scientific">Oryzias latipes</name>
    <name type="common">Japanese rice fish</name>
    <name type="synonym">Japanese killifish</name>
    <dbReference type="NCBI Taxonomy" id="8090"/>
    <lineage>
        <taxon>Eukaryota</taxon>
        <taxon>Metazoa</taxon>
        <taxon>Chordata</taxon>
        <taxon>Craniata</taxon>
        <taxon>Vertebrata</taxon>
        <taxon>Euteleostomi</taxon>
        <taxon>Actinopterygii</taxon>
        <taxon>Neopterygii</taxon>
        <taxon>Teleostei</taxon>
        <taxon>Neoteleostei</taxon>
        <taxon>Acanthomorphata</taxon>
        <taxon>Ovalentaria</taxon>
        <taxon>Atherinomorphae</taxon>
        <taxon>Beloniformes</taxon>
        <taxon>Adrianichthyidae</taxon>
        <taxon>Oryziinae</taxon>
        <taxon>Oryzias</taxon>
    </lineage>
</organism>
<evidence type="ECO:0000256" key="4">
    <source>
        <dbReference type="SAM" id="Phobius"/>
    </source>
</evidence>
<dbReference type="PANTHER" id="PTHR10903:SF62">
    <property type="entry name" value="GTPASE IMAP FAMILY MEMBER 4-LIKE-RELATED"/>
    <property type="match status" value="1"/>
</dbReference>
<keyword evidence="2" id="KW-0547">Nucleotide-binding</keyword>
<dbReference type="GO" id="GO:0005525">
    <property type="term" value="F:GTP binding"/>
    <property type="evidence" value="ECO:0007669"/>
    <property type="project" value="UniProtKB-KW"/>
</dbReference>
<dbReference type="Gene3D" id="3.40.50.300">
    <property type="entry name" value="P-loop containing nucleotide triphosphate hydrolases"/>
    <property type="match status" value="1"/>
</dbReference>
<evidence type="ECO:0000256" key="3">
    <source>
        <dbReference type="ARBA" id="ARBA00023134"/>
    </source>
</evidence>
<evidence type="ECO:0000313" key="7">
    <source>
        <dbReference type="Proteomes" id="UP000265180"/>
    </source>
</evidence>
<sequence>TQSYTDGCSAPGYVPKSLRIVLLGKAGTGKSSLANTIFGTTVFTVNHFDSSVCVSESQTRQVNGRSLTLIDTPGLMTPDRSEEDINREMVRCITECAPGPHAFLIVFKVEKFTEQEQAVFKEICQHFSEEALKYTAVMFTHGDQLPEDMTIQDFVSMNSELRDLVEKCGGRCHVVDNKYWKQGRGHYRSNQFQVAELLRTIDRITEANNGRWYTNETLQEAERQIAKNIAYDKLLTRFVGVATGAVLGFLLGVFSTVEPSNLTAISKNESMSPALAAAKQGAQVGWDAAEKAQSLSEAFYKTTDAFWKNSLNPFSKK</sequence>
<evidence type="ECO:0000256" key="1">
    <source>
        <dbReference type="ARBA" id="ARBA00008535"/>
    </source>
</evidence>
<reference key="1">
    <citation type="journal article" date="2007" name="Nature">
        <title>The medaka draft genome and insights into vertebrate genome evolution.</title>
        <authorList>
            <person name="Kasahara M."/>
            <person name="Naruse K."/>
            <person name="Sasaki S."/>
            <person name="Nakatani Y."/>
            <person name="Qu W."/>
            <person name="Ahsan B."/>
            <person name="Yamada T."/>
            <person name="Nagayasu Y."/>
            <person name="Doi K."/>
            <person name="Kasai Y."/>
            <person name="Jindo T."/>
            <person name="Kobayashi D."/>
            <person name="Shimada A."/>
            <person name="Toyoda A."/>
            <person name="Kuroki Y."/>
            <person name="Fujiyama A."/>
            <person name="Sasaki T."/>
            <person name="Shimizu A."/>
            <person name="Asakawa S."/>
            <person name="Shimizu N."/>
            <person name="Hashimoto S."/>
            <person name="Yang J."/>
            <person name="Lee Y."/>
            <person name="Matsushima K."/>
            <person name="Sugano S."/>
            <person name="Sakaizumi M."/>
            <person name="Narita T."/>
            <person name="Ohishi K."/>
            <person name="Haga S."/>
            <person name="Ohta F."/>
            <person name="Nomoto H."/>
            <person name="Nogata K."/>
            <person name="Morishita T."/>
            <person name="Endo T."/>
            <person name="Shin-I T."/>
            <person name="Takeda H."/>
            <person name="Morishita S."/>
            <person name="Kohara Y."/>
        </authorList>
    </citation>
    <scope>NUCLEOTIDE SEQUENCE [LARGE SCALE GENOMIC DNA]</scope>
    <source>
        <strain>Hd-rR</strain>
    </source>
</reference>
<feature type="domain" description="AIG1-type G" evidence="5">
    <location>
        <begin position="15"/>
        <end position="222"/>
    </location>
</feature>
<keyword evidence="4" id="KW-0812">Transmembrane</keyword>
<dbReference type="FunFam" id="3.40.50.300:FF:000366">
    <property type="entry name" value="GTPase, IMAP family member 2"/>
    <property type="match status" value="1"/>
</dbReference>
<dbReference type="Pfam" id="PF04548">
    <property type="entry name" value="AIG1"/>
    <property type="match status" value="1"/>
</dbReference>
<name>A0A3P9L6L6_ORYLA</name>
<evidence type="ECO:0000313" key="6">
    <source>
        <dbReference type="Ensembl" id="ENSORLP00020016345.1"/>
    </source>
</evidence>
<accession>A0A3P9L6L6</accession>
<feature type="transmembrane region" description="Helical" evidence="4">
    <location>
        <begin position="234"/>
        <end position="254"/>
    </location>
</feature>
<keyword evidence="4" id="KW-0472">Membrane</keyword>